<dbReference type="Proteomes" id="UP000836387">
    <property type="component" value="Unassembled WGS sequence"/>
</dbReference>
<reference evidence="1" key="1">
    <citation type="submission" date="2020-04" db="EMBL/GenBank/DDBJ databases">
        <authorList>
            <person name="Broberg M."/>
        </authorList>
    </citation>
    <scope>NUCLEOTIDE SEQUENCE</scope>
</reference>
<accession>A0ACA9TMT2</accession>
<gene>
    <name evidence="1" type="ORF">CRV2_00009071</name>
</gene>
<sequence length="816" mass="91585">MCDMHSPGWLTGWINFKAFGDMAMNFDPLHAALPWAAFRFILQSFITEREQMGYIVAIMEDAARLVHHGKVFENLYLGASSRLQGPIGQEPLDDLRNDTVELYVAILKGLTFCCSQMQKHTILRVGSALLKPEDAKKASEQLHNRWVKLKEQAQKCDSLRILQISDEIQRHLPGVFSILDKILVKMQNQERINILKRISATPYRGHHIDIQERRTKGTGEWILKSDEFQQWQASETSTITLLYGAPGAGKTFLTSRVIDHVEQSPELEGFAYFYCQRDEEERSQPVSILRSLVRQLSSPFQRSGEIHQEVQSLATEMEAQALTFNVGLCQKTLSKLISSYRNTTIILDALDECNMDKRSHLMDCLSQLIDQQSNVKIFISSRKDADITRHFESQPIIEIHATDNQHDIESFVKAELARDKRWVSLEPKLKDKVISTLHRMSRGMFQWAALQVQHLTQLTFWSESIIEDRLRKLPRTLEKAYDEIWQMILLKDGIESRLTKRAISWVLCSPNPLTTEELSIVIKIDIQSTSSSALRVICDSGLTWVLEEWCKNNYNIDVNSCDEDNQSLLHLAAYRGHDELCRFLLRKGADITRGRLNPLMTACANGHEATVRVLIDAGATINKVYRGDGGESEGQTPIQVAISMGEHTAVVRLLLDHQTDVNIRNLDGATALDIALLNGRKTTIPLLLQHGARLGLPSLALAGAAEHNMADWVEKCIDGGADVNGYCDKHSTALITASFCGSLETIERLVELGADVNLIEETTHFSHGTALISAARQGKLDSIKLLLSKGANPNIHGPEMSPLVEECSILAPQSTA</sequence>
<dbReference type="EMBL" id="CADEHS020000006">
    <property type="protein sequence ID" value="CAG9942141.1"/>
    <property type="molecule type" value="Genomic_DNA"/>
</dbReference>
<proteinExistence type="predicted"/>
<protein>
    <submittedName>
        <fullName evidence="1">Uncharacterized protein</fullName>
    </submittedName>
</protein>
<name>A0ACA9TMT2_BIOOC</name>
<keyword evidence="2" id="KW-1185">Reference proteome</keyword>
<evidence type="ECO:0000313" key="1">
    <source>
        <dbReference type="EMBL" id="CAG9942141.1"/>
    </source>
</evidence>
<organism evidence="1 2">
    <name type="scientific">Clonostachys rosea f. rosea IK726</name>
    <dbReference type="NCBI Taxonomy" id="1349383"/>
    <lineage>
        <taxon>Eukaryota</taxon>
        <taxon>Fungi</taxon>
        <taxon>Dikarya</taxon>
        <taxon>Ascomycota</taxon>
        <taxon>Pezizomycotina</taxon>
        <taxon>Sordariomycetes</taxon>
        <taxon>Hypocreomycetidae</taxon>
        <taxon>Hypocreales</taxon>
        <taxon>Bionectriaceae</taxon>
        <taxon>Clonostachys</taxon>
    </lineage>
</organism>
<comment type="caution">
    <text evidence="1">The sequence shown here is derived from an EMBL/GenBank/DDBJ whole genome shotgun (WGS) entry which is preliminary data.</text>
</comment>
<evidence type="ECO:0000313" key="2">
    <source>
        <dbReference type="Proteomes" id="UP000836387"/>
    </source>
</evidence>
<reference evidence="1" key="2">
    <citation type="submission" date="2021-10" db="EMBL/GenBank/DDBJ databases">
        <authorList>
            <person name="Piombo E."/>
        </authorList>
    </citation>
    <scope>NUCLEOTIDE SEQUENCE</scope>
</reference>